<keyword evidence="3" id="KW-1185">Reference proteome</keyword>
<dbReference type="OrthoDB" id="10626389at2759"/>
<evidence type="ECO:0000313" key="2">
    <source>
        <dbReference type="EMBL" id="KAJ4410518.1"/>
    </source>
</evidence>
<reference evidence="2" key="1">
    <citation type="submission" date="2022-10" db="EMBL/GenBank/DDBJ databases">
        <title>Tapping the CABI collections for fungal endophytes: first genome assemblies for Collariella, Neodidymelliopsis, Ascochyta clinopodiicola, Didymella pomorum, Didymosphaeria variabile, Neocosmospora piperis and Neocucurbitaria cava.</title>
        <authorList>
            <person name="Hill R."/>
        </authorList>
    </citation>
    <scope>NUCLEOTIDE SEQUENCE</scope>
    <source>
        <strain evidence="2">IMI 355091</strain>
    </source>
</reference>
<dbReference type="Proteomes" id="UP001140510">
    <property type="component" value="Unassembled WGS sequence"/>
</dbReference>
<dbReference type="EMBL" id="JAPEVA010000008">
    <property type="protein sequence ID" value="KAJ4410518.1"/>
    <property type="molecule type" value="Genomic_DNA"/>
</dbReference>
<name>A0A9W8ZJN5_9PLEO</name>
<sequence length="70" mass="7734">MSGAVLARMQSTDLMDQLRLIVQLPPADFVPDPKYAHIKLGRREPDESGGGSQKVEEEAPKGQEENVDKE</sequence>
<feature type="compositionally biased region" description="Basic and acidic residues" evidence="1">
    <location>
        <begin position="54"/>
        <end position="70"/>
    </location>
</feature>
<proteinExistence type="predicted"/>
<evidence type="ECO:0000256" key="1">
    <source>
        <dbReference type="SAM" id="MobiDB-lite"/>
    </source>
</evidence>
<protein>
    <submittedName>
        <fullName evidence="2">Uncharacterized protein</fullName>
    </submittedName>
</protein>
<accession>A0A9W8ZJN5</accession>
<gene>
    <name evidence="2" type="ORF">N0V91_002005</name>
</gene>
<evidence type="ECO:0000313" key="3">
    <source>
        <dbReference type="Proteomes" id="UP001140510"/>
    </source>
</evidence>
<organism evidence="2 3">
    <name type="scientific">Didymella pomorum</name>
    <dbReference type="NCBI Taxonomy" id="749634"/>
    <lineage>
        <taxon>Eukaryota</taxon>
        <taxon>Fungi</taxon>
        <taxon>Dikarya</taxon>
        <taxon>Ascomycota</taxon>
        <taxon>Pezizomycotina</taxon>
        <taxon>Dothideomycetes</taxon>
        <taxon>Pleosporomycetidae</taxon>
        <taxon>Pleosporales</taxon>
        <taxon>Pleosporineae</taxon>
        <taxon>Didymellaceae</taxon>
        <taxon>Didymella</taxon>
    </lineage>
</organism>
<dbReference type="AlphaFoldDB" id="A0A9W8ZJN5"/>
<feature type="region of interest" description="Disordered" evidence="1">
    <location>
        <begin position="33"/>
        <end position="70"/>
    </location>
</feature>
<comment type="caution">
    <text evidence="2">The sequence shown here is derived from an EMBL/GenBank/DDBJ whole genome shotgun (WGS) entry which is preliminary data.</text>
</comment>